<reference evidence="1 2" key="1">
    <citation type="journal article" date="2015" name="Stand. Genomic Sci.">
        <title>Genomic Encyclopedia of Bacterial and Archaeal Type Strains, Phase III: the genomes of soil and plant-associated and newly described type strains.</title>
        <authorList>
            <person name="Whitman W.B."/>
            <person name="Woyke T."/>
            <person name="Klenk H.P."/>
            <person name="Zhou Y."/>
            <person name="Lilburn T.G."/>
            <person name="Beck B.J."/>
            <person name="De Vos P."/>
            <person name="Vandamme P."/>
            <person name="Eisen J.A."/>
            <person name="Garrity G."/>
            <person name="Hugenholtz P."/>
            <person name="Kyrpides N.C."/>
        </authorList>
    </citation>
    <scope>NUCLEOTIDE SEQUENCE [LARGE SCALE GENOMIC DNA]</scope>
    <source>
        <strain evidence="1 2">VKM Ac-2538</strain>
    </source>
</reference>
<dbReference type="Proteomes" id="UP000295818">
    <property type="component" value="Unassembled WGS sequence"/>
</dbReference>
<accession>A0ABY2BM79</accession>
<protein>
    <submittedName>
        <fullName evidence="1">Uncharacterized protein</fullName>
    </submittedName>
</protein>
<dbReference type="RefSeq" id="WP_132188384.1">
    <property type="nucleotide sequence ID" value="NZ_SLWM01000004.1"/>
</dbReference>
<organism evidence="1 2">
    <name type="scientific">Kribbella orskensis</name>
    <dbReference type="NCBI Taxonomy" id="2512216"/>
    <lineage>
        <taxon>Bacteria</taxon>
        <taxon>Bacillati</taxon>
        <taxon>Actinomycetota</taxon>
        <taxon>Actinomycetes</taxon>
        <taxon>Propionibacteriales</taxon>
        <taxon>Kribbellaceae</taxon>
        <taxon>Kribbella</taxon>
    </lineage>
</organism>
<dbReference type="EMBL" id="SLWM01000004">
    <property type="protein sequence ID" value="TCO25509.1"/>
    <property type="molecule type" value="Genomic_DNA"/>
</dbReference>
<proteinExistence type="predicted"/>
<keyword evidence="2" id="KW-1185">Reference proteome</keyword>
<evidence type="ECO:0000313" key="1">
    <source>
        <dbReference type="EMBL" id="TCO25509.1"/>
    </source>
</evidence>
<name>A0ABY2BM79_9ACTN</name>
<gene>
    <name evidence="1" type="ORF">EV644_10413</name>
</gene>
<sequence length="67" mass="7382">MVEKDGRTYLIRVNLILGTPADPRPSLISQTYEWRGGGFVTIADFPTTGGTDAEVISLNDQGTRQER</sequence>
<comment type="caution">
    <text evidence="1">The sequence shown here is derived from an EMBL/GenBank/DDBJ whole genome shotgun (WGS) entry which is preliminary data.</text>
</comment>
<evidence type="ECO:0000313" key="2">
    <source>
        <dbReference type="Proteomes" id="UP000295818"/>
    </source>
</evidence>